<keyword evidence="3" id="KW-1185">Reference proteome</keyword>
<keyword evidence="1" id="KW-0732">Signal</keyword>
<evidence type="ECO:0000256" key="1">
    <source>
        <dbReference type="SAM" id="SignalP"/>
    </source>
</evidence>
<dbReference type="SUPFAM" id="SSF53590">
    <property type="entry name" value="Nucleoside hydrolase"/>
    <property type="match status" value="1"/>
</dbReference>
<dbReference type="Proteomes" id="UP000053237">
    <property type="component" value="Unassembled WGS sequence"/>
</dbReference>
<feature type="signal peptide" evidence="1">
    <location>
        <begin position="1"/>
        <end position="24"/>
    </location>
</feature>
<evidence type="ECO:0000313" key="3">
    <source>
        <dbReference type="Proteomes" id="UP000053237"/>
    </source>
</evidence>
<feature type="chain" id="PRO_5001532523" description="Inosine/uridine-preferring nucleoside hydrolase domain-containing protein" evidence="1">
    <location>
        <begin position="25"/>
        <end position="393"/>
    </location>
</feature>
<dbReference type="AlphaFoldDB" id="A0A024GKG1"/>
<proteinExistence type="predicted"/>
<dbReference type="EMBL" id="CAIX01000147">
    <property type="protein sequence ID" value="CCI46994.1"/>
    <property type="molecule type" value="Genomic_DNA"/>
</dbReference>
<dbReference type="InterPro" id="IPR036452">
    <property type="entry name" value="Ribo_hydro-like"/>
</dbReference>
<evidence type="ECO:0008006" key="4">
    <source>
        <dbReference type="Google" id="ProtNLM"/>
    </source>
</evidence>
<dbReference type="InParanoid" id="A0A024GKG1"/>
<reference evidence="2 3" key="1">
    <citation type="submission" date="2012-05" db="EMBL/GenBank/DDBJ databases">
        <title>Recombination and specialization in a pathogen metapopulation.</title>
        <authorList>
            <person name="Gardiner A."/>
            <person name="Kemen E."/>
            <person name="Schultz-Larsen T."/>
            <person name="MacLean D."/>
            <person name="Van Oosterhout C."/>
            <person name="Jones J.D.G."/>
        </authorList>
    </citation>
    <scope>NUCLEOTIDE SEQUENCE [LARGE SCALE GENOMIC DNA]</scope>
    <source>
        <strain evidence="2 3">Ac Nc2</strain>
    </source>
</reference>
<accession>A0A024GKG1</accession>
<evidence type="ECO:0000313" key="2">
    <source>
        <dbReference type="EMBL" id="CCI46994.1"/>
    </source>
</evidence>
<dbReference type="Gene3D" id="3.90.245.10">
    <property type="entry name" value="Ribonucleoside hydrolase-like"/>
    <property type="match status" value="1"/>
</dbReference>
<name>A0A024GKG1_9STRA</name>
<sequence>MAPSKIQFQLLCIWALCLMSLIECREKGKCILETDGEPDDMLSIILMAKSRDREVICGYGVIINLVWPTEDKKAFIKLIFETAGVEQFTILNGANSPQDNKNLPFDKIDATSHKILEDELMNLDMKFYILILAPLRSLAMVLCDLEERRKATFDNILEIYWSGGWSESFVADYNLFRDPEHTIKFMNLIALEKKIHISSSLVSIYRGGLGETSFPKLVEFFTKHMTDNELFKALIERQTKWNEELILLLKGKKEGNFIKEMEKGIQFCASDVLATMLMFHPGLSKKEEDVYYTVEVVKADPESTKIPNWDSMKVSVVPTDKKNGEDAIKAQRELMIKGVEIEPSERLYRHQVYTQIADGREQNTDFKQEVISLLEKYVHKSNQWSALTKTSGK</sequence>
<gene>
    <name evidence="2" type="ORF">BN9_079490</name>
</gene>
<organism evidence="2 3">
    <name type="scientific">Albugo candida</name>
    <dbReference type="NCBI Taxonomy" id="65357"/>
    <lineage>
        <taxon>Eukaryota</taxon>
        <taxon>Sar</taxon>
        <taxon>Stramenopiles</taxon>
        <taxon>Oomycota</taxon>
        <taxon>Peronosporomycetes</taxon>
        <taxon>Albuginales</taxon>
        <taxon>Albuginaceae</taxon>
        <taxon>Albugo</taxon>
    </lineage>
</organism>
<protein>
    <recommendedName>
        <fullName evidence="4">Inosine/uridine-preferring nucleoside hydrolase domain-containing protein</fullName>
    </recommendedName>
</protein>
<comment type="caution">
    <text evidence="2">The sequence shown here is derived from an EMBL/GenBank/DDBJ whole genome shotgun (WGS) entry which is preliminary data.</text>
</comment>
<dbReference type="GO" id="GO:0016799">
    <property type="term" value="F:hydrolase activity, hydrolyzing N-glycosyl compounds"/>
    <property type="evidence" value="ECO:0007669"/>
    <property type="project" value="InterPro"/>
</dbReference>